<dbReference type="EMBL" id="JAADJZ010000005">
    <property type="protein sequence ID" value="KAF2875157.1"/>
    <property type="molecule type" value="Genomic_DNA"/>
</dbReference>
<dbReference type="Proteomes" id="UP000481861">
    <property type="component" value="Unassembled WGS sequence"/>
</dbReference>
<evidence type="ECO:0000313" key="1">
    <source>
        <dbReference type="EMBL" id="KAF2875157.1"/>
    </source>
</evidence>
<reference evidence="1 2" key="1">
    <citation type="submission" date="2020-01" db="EMBL/GenBank/DDBJ databases">
        <authorList>
            <consortium name="DOE Joint Genome Institute"/>
            <person name="Haridas S."/>
            <person name="Albert R."/>
            <person name="Binder M."/>
            <person name="Bloem J."/>
            <person name="Labutti K."/>
            <person name="Salamov A."/>
            <person name="Andreopoulos B."/>
            <person name="Baker S.E."/>
            <person name="Barry K."/>
            <person name="Bills G."/>
            <person name="Bluhm B.H."/>
            <person name="Cannon C."/>
            <person name="Castanera R."/>
            <person name="Culley D.E."/>
            <person name="Daum C."/>
            <person name="Ezra D."/>
            <person name="Gonzalez J.B."/>
            <person name="Henrissat B."/>
            <person name="Kuo A."/>
            <person name="Liang C."/>
            <person name="Lipzen A."/>
            <person name="Lutzoni F."/>
            <person name="Magnuson J."/>
            <person name="Mondo S."/>
            <person name="Nolan M."/>
            <person name="Ohm R."/>
            <person name="Pangilinan J."/>
            <person name="Park H.-J.H."/>
            <person name="Ramirez L."/>
            <person name="Alfaro M."/>
            <person name="Sun H."/>
            <person name="Tritt A."/>
            <person name="Yoshinaga Y."/>
            <person name="Zwiers L.-H.L."/>
            <person name="Turgeon B.G."/>
            <person name="Goodwin S.B."/>
            <person name="Spatafora J.W."/>
            <person name="Crous P.W."/>
            <person name="Grigoriev I.V."/>
        </authorList>
    </citation>
    <scope>NUCLEOTIDE SEQUENCE [LARGE SCALE GENOMIC DNA]</scope>
    <source>
        <strain evidence="1 2">CBS 611.86</strain>
    </source>
</reference>
<keyword evidence="2" id="KW-1185">Reference proteome</keyword>
<comment type="caution">
    <text evidence="1">The sequence shown here is derived from an EMBL/GenBank/DDBJ whole genome shotgun (WGS) entry which is preliminary data.</text>
</comment>
<organism evidence="1 2">
    <name type="scientific">Massariosphaeria phaeospora</name>
    <dbReference type="NCBI Taxonomy" id="100035"/>
    <lineage>
        <taxon>Eukaryota</taxon>
        <taxon>Fungi</taxon>
        <taxon>Dikarya</taxon>
        <taxon>Ascomycota</taxon>
        <taxon>Pezizomycotina</taxon>
        <taxon>Dothideomycetes</taxon>
        <taxon>Pleosporomycetidae</taxon>
        <taxon>Pleosporales</taxon>
        <taxon>Pleosporales incertae sedis</taxon>
        <taxon>Massariosphaeria</taxon>
    </lineage>
</organism>
<protein>
    <submittedName>
        <fullName evidence="1">Uncharacterized protein</fullName>
    </submittedName>
</protein>
<proteinExistence type="predicted"/>
<evidence type="ECO:0000313" key="2">
    <source>
        <dbReference type="Proteomes" id="UP000481861"/>
    </source>
</evidence>
<dbReference type="AlphaFoldDB" id="A0A7C8IB17"/>
<gene>
    <name evidence="1" type="ORF">BDV95DRAFT_309832</name>
</gene>
<accession>A0A7C8IB17</accession>
<name>A0A7C8IB17_9PLEO</name>
<sequence length="171" mass="19035">MYLTQCPTPLEPVSLHVTVPSKLVFTGPPLEHRTTGLLVPTFANNHYLRELCQQTWHLRRPALVTPCSATRSISPRLAHTLAQPIDPSATLYHTSALHYLYLVDGRGSNVEMSVSGWPWVAKDPPCVFLGNRINPYSITESCCARRHGRTIVYFLNLSSSCQCASPKCCVE</sequence>